<name>A0A835Y476_9CHLO</name>
<keyword evidence="3" id="KW-1185">Reference proteome</keyword>
<accession>A0A835Y476</accession>
<evidence type="ECO:0000313" key="3">
    <source>
        <dbReference type="Proteomes" id="UP000612055"/>
    </source>
</evidence>
<organism evidence="2 3">
    <name type="scientific">Edaphochlamys debaryana</name>
    <dbReference type="NCBI Taxonomy" id="47281"/>
    <lineage>
        <taxon>Eukaryota</taxon>
        <taxon>Viridiplantae</taxon>
        <taxon>Chlorophyta</taxon>
        <taxon>core chlorophytes</taxon>
        <taxon>Chlorophyceae</taxon>
        <taxon>CS clade</taxon>
        <taxon>Chlamydomonadales</taxon>
        <taxon>Chlamydomonadales incertae sedis</taxon>
        <taxon>Edaphochlamys</taxon>
    </lineage>
</organism>
<evidence type="ECO:0000313" key="2">
    <source>
        <dbReference type="EMBL" id="KAG2494408.1"/>
    </source>
</evidence>
<proteinExistence type="predicted"/>
<dbReference type="EMBL" id="JAEHOE010000031">
    <property type="protein sequence ID" value="KAG2494408.1"/>
    <property type="molecule type" value="Genomic_DNA"/>
</dbReference>
<reference evidence="2" key="1">
    <citation type="journal article" date="2020" name="bioRxiv">
        <title>Comparative genomics of Chlamydomonas.</title>
        <authorList>
            <person name="Craig R.J."/>
            <person name="Hasan A.R."/>
            <person name="Ness R.W."/>
            <person name="Keightley P.D."/>
        </authorList>
    </citation>
    <scope>NUCLEOTIDE SEQUENCE</scope>
    <source>
        <strain evidence="2">CCAP 11/70</strain>
    </source>
</reference>
<evidence type="ECO:0000256" key="1">
    <source>
        <dbReference type="SAM" id="SignalP"/>
    </source>
</evidence>
<dbReference type="AlphaFoldDB" id="A0A835Y476"/>
<feature type="signal peptide" evidence="1">
    <location>
        <begin position="1"/>
        <end position="35"/>
    </location>
</feature>
<gene>
    <name evidence="2" type="ORF">HYH03_007460</name>
</gene>
<protein>
    <submittedName>
        <fullName evidence="2">Uncharacterized protein</fullName>
    </submittedName>
</protein>
<keyword evidence="1" id="KW-0732">Signal</keyword>
<sequence length="399" mass="42013">MGDRPRCRRAPGLLMAWALPAALLLLLSGCSGAAAELQGSTDLLAPGGLDAAAAATLSGAHRRPLELDELPLDEMESEGLLDGQSRRMLKSVLGGPLPGLSLIPGFPGAGGRIPGPGGAGLGPFASYVVRAQDPIAIALRQLSIIAIAAYGTAVQDAIKLGTKAIDAELARLRTYLQRQAKALTSANAQTQLAQVQREIRALVVARAALKDLSAREVRDTKFLTAATSAWVSWYYGIQYRFSTMTLNIQWANDPIQLELNRVLFSLADLNKLIGLLLGPFVDAFQFEQSFFNELANVILAASIDERNRFTVTPVATFNDPIGSGKNLAALADQIASVSKKLGTGRNAEALLKASTAMRDNVAKALAVPAGGSGTRPRSDALNRLGQLLRQGAASALGRG</sequence>
<dbReference type="OrthoDB" id="543851at2759"/>
<dbReference type="PROSITE" id="PS51257">
    <property type="entry name" value="PROKAR_LIPOPROTEIN"/>
    <property type="match status" value="1"/>
</dbReference>
<feature type="chain" id="PRO_5032327505" evidence="1">
    <location>
        <begin position="36"/>
        <end position="399"/>
    </location>
</feature>
<dbReference type="Proteomes" id="UP000612055">
    <property type="component" value="Unassembled WGS sequence"/>
</dbReference>
<comment type="caution">
    <text evidence="2">The sequence shown here is derived from an EMBL/GenBank/DDBJ whole genome shotgun (WGS) entry which is preliminary data.</text>
</comment>